<keyword evidence="1" id="KW-1185">Reference proteome</keyword>
<accession>A0A0K0FLU8</accession>
<evidence type="ECO:0000313" key="2">
    <source>
        <dbReference type="WBParaSite" id="SVE_1000573450.1"/>
    </source>
</evidence>
<proteinExistence type="predicted"/>
<organism evidence="1 2">
    <name type="scientific">Strongyloides venezuelensis</name>
    <name type="common">Threadworm</name>
    <dbReference type="NCBI Taxonomy" id="75913"/>
    <lineage>
        <taxon>Eukaryota</taxon>
        <taxon>Metazoa</taxon>
        <taxon>Ecdysozoa</taxon>
        <taxon>Nematoda</taxon>
        <taxon>Chromadorea</taxon>
        <taxon>Rhabditida</taxon>
        <taxon>Tylenchina</taxon>
        <taxon>Panagrolaimomorpha</taxon>
        <taxon>Strongyloidoidea</taxon>
        <taxon>Strongyloididae</taxon>
        <taxon>Strongyloides</taxon>
    </lineage>
</organism>
<name>A0A0K0FLU8_STRVS</name>
<reference evidence="1" key="1">
    <citation type="submission" date="2014-07" db="EMBL/GenBank/DDBJ databases">
        <authorList>
            <person name="Martin A.A"/>
            <person name="De Silva N."/>
        </authorList>
    </citation>
    <scope>NUCLEOTIDE SEQUENCE</scope>
</reference>
<reference evidence="2" key="2">
    <citation type="submission" date="2015-08" db="UniProtKB">
        <authorList>
            <consortium name="WormBaseParasite"/>
        </authorList>
    </citation>
    <scope>IDENTIFICATION</scope>
</reference>
<dbReference type="AlphaFoldDB" id="A0A0K0FLU8"/>
<dbReference type="Proteomes" id="UP000035680">
    <property type="component" value="Unassembled WGS sequence"/>
</dbReference>
<evidence type="ECO:0000313" key="1">
    <source>
        <dbReference type="Proteomes" id="UP000035680"/>
    </source>
</evidence>
<protein>
    <submittedName>
        <fullName evidence="2">Ovule protein</fullName>
    </submittedName>
</protein>
<sequence>LFFRFNLPPYISLKRKFFCHLIISHSKNFFTNIDLKNLFKNIHMYIILYIYLSYTPSYLKKVKLVLLSPKLTFFYNIF</sequence>
<dbReference type="WBParaSite" id="SVE_1000573450.1">
    <property type="protein sequence ID" value="SVE_1000573450.1"/>
    <property type="gene ID" value="SVE_1000573450"/>
</dbReference>